<gene>
    <name evidence="2" type="ORF">HGM15179_003223</name>
</gene>
<keyword evidence="1" id="KW-0812">Transmembrane</keyword>
<dbReference type="EMBL" id="SWJQ01000059">
    <property type="protein sequence ID" value="TRZ23871.1"/>
    <property type="molecule type" value="Genomic_DNA"/>
</dbReference>
<organism evidence="2 3">
    <name type="scientific">Zosterops borbonicus</name>
    <dbReference type="NCBI Taxonomy" id="364589"/>
    <lineage>
        <taxon>Eukaryota</taxon>
        <taxon>Metazoa</taxon>
        <taxon>Chordata</taxon>
        <taxon>Craniata</taxon>
        <taxon>Vertebrata</taxon>
        <taxon>Euteleostomi</taxon>
        <taxon>Archelosauria</taxon>
        <taxon>Archosauria</taxon>
        <taxon>Dinosauria</taxon>
        <taxon>Saurischia</taxon>
        <taxon>Theropoda</taxon>
        <taxon>Coelurosauria</taxon>
        <taxon>Aves</taxon>
        <taxon>Neognathae</taxon>
        <taxon>Neoaves</taxon>
        <taxon>Telluraves</taxon>
        <taxon>Australaves</taxon>
        <taxon>Passeriformes</taxon>
        <taxon>Sylvioidea</taxon>
        <taxon>Zosteropidae</taxon>
        <taxon>Zosterops</taxon>
    </lineage>
</organism>
<dbReference type="Proteomes" id="UP000796761">
    <property type="component" value="Unassembled WGS sequence"/>
</dbReference>
<evidence type="ECO:0000313" key="2">
    <source>
        <dbReference type="EMBL" id="TRZ23871.1"/>
    </source>
</evidence>
<protein>
    <submittedName>
        <fullName evidence="2">Uncharacterized protein</fullName>
    </submittedName>
</protein>
<comment type="caution">
    <text evidence="2">The sequence shown here is derived from an EMBL/GenBank/DDBJ whole genome shotgun (WGS) entry which is preliminary data.</text>
</comment>
<dbReference type="AlphaFoldDB" id="A0A8K1GRF2"/>
<feature type="transmembrane region" description="Helical" evidence="1">
    <location>
        <begin position="38"/>
        <end position="57"/>
    </location>
</feature>
<evidence type="ECO:0000256" key="1">
    <source>
        <dbReference type="SAM" id="Phobius"/>
    </source>
</evidence>
<proteinExistence type="predicted"/>
<keyword evidence="3" id="KW-1185">Reference proteome</keyword>
<accession>A0A8K1GRF2</accession>
<reference evidence="2" key="1">
    <citation type="submission" date="2019-04" db="EMBL/GenBank/DDBJ databases">
        <title>Genome assembly of Zosterops borbonicus 15179.</title>
        <authorList>
            <person name="Leroy T."/>
            <person name="Anselmetti Y."/>
            <person name="Tilak M.-K."/>
            <person name="Nabholz B."/>
        </authorList>
    </citation>
    <scope>NUCLEOTIDE SEQUENCE</scope>
    <source>
        <strain evidence="2">HGM_15179</strain>
        <tissue evidence="2">Muscle</tissue>
    </source>
</reference>
<evidence type="ECO:0000313" key="3">
    <source>
        <dbReference type="Proteomes" id="UP000796761"/>
    </source>
</evidence>
<name>A0A8K1GRF2_9PASS</name>
<sequence>MVSIQAKWHSRWISLRTTFGEKSHKSLLGTHLGDIKYVLGYKLLAILFQFTRLALLLQRWELRAKRKAKGDQSPVSGFKGRVAKFPKQFTRLAQDKCTVSAL</sequence>
<keyword evidence="1" id="KW-1133">Transmembrane helix</keyword>
<keyword evidence="1" id="KW-0472">Membrane</keyword>